<feature type="compositionally biased region" description="Polar residues" evidence="1">
    <location>
        <begin position="227"/>
        <end position="240"/>
    </location>
</feature>
<feature type="compositionally biased region" description="Polar residues" evidence="1">
    <location>
        <begin position="207"/>
        <end position="219"/>
    </location>
</feature>
<evidence type="ECO:0000313" key="3">
    <source>
        <dbReference type="Proteomes" id="UP000838412"/>
    </source>
</evidence>
<evidence type="ECO:0000313" key="2">
    <source>
        <dbReference type="EMBL" id="CAH1249656.1"/>
    </source>
</evidence>
<dbReference type="EMBL" id="OV696702">
    <property type="protein sequence ID" value="CAH1249656.1"/>
    <property type="molecule type" value="Genomic_DNA"/>
</dbReference>
<organism evidence="2 3">
    <name type="scientific">Branchiostoma lanceolatum</name>
    <name type="common">Common lancelet</name>
    <name type="synonym">Amphioxus lanceolatum</name>
    <dbReference type="NCBI Taxonomy" id="7740"/>
    <lineage>
        <taxon>Eukaryota</taxon>
        <taxon>Metazoa</taxon>
        <taxon>Chordata</taxon>
        <taxon>Cephalochordata</taxon>
        <taxon>Leptocardii</taxon>
        <taxon>Amphioxiformes</taxon>
        <taxon>Branchiostomatidae</taxon>
        <taxon>Branchiostoma</taxon>
    </lineage>
</organism>
<feature type="compositionally biased region" description="Polar residues" evidence="1">
    <location>
        <begin position="126"/>
        <end position="139"/>
    </location>
</feature>
<protein>
    <submittedName>
        <fullName evidence="2">Hypp8655 protein</fullName>
    </submittedName>
</protein>
<feature type="region of interest" description="Disordered" evidence="1">
    <location>
        <begin position="15"/>
        <end position="152"/>
    </location>
</feature>
<evidence type="ECO:0000256" key="1">
    <source>
        <dbReference type="SAM" id="MobiDB-lite"/>
    </source>
</evidence>
<keyword evidence="3" id="KW-1185">Reference proteome</keyword>
<feature type="compositionally biased region" description="Low complexity" evidence="1">
    <location>
        <begin position="68"/>
        <end position="80"/>
    </location>
</feature>
<accession>A0A8J9ZA01</accession>
<feature type="compositionally biased region" description="Basic and acidic residues" evidence="1">
    <location>
        <begin position="185"/>
        <end position="195"/>
    </location>
</feature>
<feature type="compositionally biased region" description="Pro residues" evidence="1">
    <location>
        <begin position="101"/>
        <end position="112"/>
    </location>
</feature>
<dbReference type="AlphaFoldDB" id="A0A8J9ZA01"/>
<dbReference type="Proteomes" id="UP000838412">
    <property type="component" value="Chromosome 17"/>
</dbReference>
<gene>
    <name evidence="2" type="primary">Hypp8655</name>
    <name evidence="2" type="ORF">BLAG_LOCUS10683</name>
</gene>
<feature type="region of interest" description="Disordered" evidence="1">
    <location>
        <begin position="185"/>
        <end position="366"/>
    </location>
</feature>
<reference evidence="2" key="1">
    <citation type="submission" date="2022-01" db="EMBL/GenBank/DDBJ databases">
        <authorList>
            <person name="Braso-Vives M."/>
        </authorList>
    </citation>
    <scope>NUCLEOTIDE SEQUENCE</scope>
</reference>
<dbReference type="OrthoDB" id="10054030at2759"/>
<feature type="compositionally biased region" description="Polar residues" evidence="1">
    <location>
        <begin position="84"/>
        <end position="94"/>
    </location>
</feature>
<proteinExistence type="predicted"/>
<name>A0A8J9ZA01_BRALA</name>
<feature type="compositionally biased region" description="Basic and acidic residues" evidence="1">
    <location>
        <begin position="320"/>
        <end position="357"/>
    </location>
</feature>
<sequence length="366" mass="39604">MGEWTIAVIDVEEALPPSLLPAVEAKPKSSASVSEPAPEVPVSKPCDWNRTLPSSLLADAEPKPKPPSSASVSPPEVVEPTVWTIASKTESTVSEPRSLPDTPPPEPTPPSQPKKRYFSDLFAKLSSINTLGRSTQSRPAASEEPTQVLPEPVVIDTVQETTMADDNGTQLQLADDNNAQLQVADDKQVQLEVHPEPSLPALDVKSTEVTTSDTEQDSGTYDGVENASVSSDDTTNSDLYTGSDLEDQPAAEPESAYEDVQVYEEVTVAGGEEAKTQEIPTDQQDDKETKEKKKKKTPGCTGNLFSCMKKPGLKKKKETTKKEEPPKDAEEPVEEKKEETKKEDQKVDEGIAMKDDGYVTITNGEA</sequence>